<gene>
    <name evidence="1" type="ORF">ZT3D7_G5653</name>
</gene>
<name>A0A1X7RTC2_ZYMT9</name>
<evidence type="ECO:0000313" key="2">
    <source>
        <dbReference type="Proteomes" id="UP000215127"/>
    </source>
</evidence>
<dbReference type="EMBL" id="LT853696">
    <property type="protein sequence ID" value="SMQ50500.1"/>
    <property type="molecule type" value="Genomic_DNA"/>
</dbReference>
<organism evidence="1 2">
    <name type="scientific">Zymoseptoria tritici (strain ST99CH_3D7)</name>
    <dbReference type="NCBI Taxonomy" id="1276538"/>
    <lineage>
        <taxon>Eukaryota</taxon>
        <taxon>Fungi</taxon>
        <taxon>Dikarya</taxon>
        <taxon>Ascomycota</taxon>
        <taxon>Pezizomycotina</taxon>
        <taxon>Dothideomycetes</taxon>
        <taxon>Dothideomycetidae</taxon>
        <taxon>Mycosphaerellales</taxon>
        <taxon>Mycosphaerellaceae</taxon>
        <taxon>Zymoseptoria</taxon>
    </lineage>
</organism>
<dbReference type="AlphaFoldDB" id="A0A1X7RTC2"/>
<proteinExistence type="predicted"/>
<sequence length="92" mass="10221">MRLLPRIPLPVGAAPLSAAREPRDPLPPLSPSSGLAVSVIDINYDLPYAANLDIKDIKHVISYESTCVIEHIWHVINYAMPSHYHISTCHQL</sequence>
<dbReference type="Proteomes" id="UP000215127">
    <property type="component" value="Chromosome 5"/>
</dbReference>
<evidence type="ECO:0000313" key="1">
    <source>
        <dbReference type="EMBL" id="SMQ50500.1"/>
    </source>
</evidence>
<reference evidence="1 2" key="1">
    <citation type="submission" date="2016-06" db="EMBL/GenBank/DDBJ databases">
        <authorList>
            <person name="Kjaerup R.B."/>
            <person name="Dalgaard T.S."/>
            <person name="Juul-Madsen H.R."/>
        </authorList>
    </citation>
    <scope>NUCLEOTIDE SEQUENCE [LARGE SCALE GENOMIC DNA]</scope>
</reference>
<accession>A0A1X7RTC2</accession>
<keyword evidence="2" id="KW-1185">Reference proteome</keyword>
<protein>
    <submittedName>
        <fullName evidence="1">Uncharacterized protein</fullName>
    </submittedName>
</protein>